<proteinExistence type="predicted"/>
<keyword evidence="3" id="KW-1185">Reference proteome</keyword>
<sequence length="187" mass="20060">MFVLARRSPSVHPPSPLRARSSSRMCGQTVGKEEGMDGTSTMDILVSIPFFSSAVARCPSNLLARCLLPSTLLAHHPRSSYTAVHRPRSPSSSLTVVLGRPPSVLDVVLARHRSCSLSSPPTVICVIVLACRRPSLPWSFVASLIRRLALPSSCSPAIRRPAFLPSDVRVAGSRRRSLLGVAVCVVS</sequence>
<evidence type="ECO:0000313" key="3">
    <source>
        <dbReference type="Proteomes" id="UP000807469"/>
    </source>
</evidence>
<comment type="caution">
    <text evidence="2">The sequence shown here is derived from an EMBL/GenBank/DDBJ whole genome shotgun (WGS) entry which is preliminary data.</text>
</comment>
<evidence type="ECO:0000313" key="2">
    <source>
        <dbReference type="EMBL" id="KAF9470447.1"/>
    </source>
</evidence>
<reference evidence="2" key="1">
    <citation type="submission" date="2020-11" db="EMBL/GenBank/DDBJ databases">
        <authorList>
            <consortium name="DOE Joint Genome Institute"/>
            <person name="Ahrendt S."/>
            <person name="Riley R."/>
            <person name="Andreopoulos W."/>
            <person name="Labutti K."/>
            <person name="Pangilinan J."/>
            <person name="Ruiz-Duenas F.J."/>
            <person name="Barrasa J.M."/>
            <person name="Sanchez-Garcia M."/>
            <person name="Camarero S."/>
            <person name="Miyauchi S."/>
            <person name="Serrano A."/>
            <person name="Linde D."/>
            <person name="Babiker R."/>
            <person name="Drula E."/>
            <person name="Ayuso-Fernandez I."/>
            <person name="Pacheco R."/>
            <person name="Padilla G."/>
            <person name="Ferreira P."/>
            <person name="Barriuso J."/>
            <person name="Kellner H."/>
            <person name="Castanera R."/>
            <person name="Alfaro M."/>
            <person name="Ramirez L."/>
            <person name="Pisabarro A.G."/>
            <person name="Kuo A."/>
            <person name="Tritt A."/>
            <person name="Lipzen A."/>
            <person name="He G."/>
            <person name="Yan M."/>
            <person name="Ng V."/>
            <person name="Cullen D."/>
            <person name="Martin F."/>
            <person name="Rosso M.-N."/>
            <person name="Henrissat B."/>
            <person name="Hibbett D."/>
            <person name="Martinez A.T."/>
            <person name="Grigoriev I.V."/>
        </authorList>
    </citation>
    <scope>NUCLEOTIDE SEQUENCE</scope>
    <source>
        <strain evidence="2">CIRM-BRFM 674</strain>
    </source>
</reference>
<organism evidence="2 3">
    <name type="scientific">Pholiota conissans</name>
    <dbReference type="NCBI Taxonomy" id="109636"/>
    <lineage>
        <taxon>Eukaryota</taxon>
        <taxon>Fungi</taxon>
        <taxon>Dikarya</taxon>
        <taxon>Basidiomycota</taxon>
        <taxon>Agaricomycotina</taxon>
        <taxon>Agaricomycetes</taxon>
        <taxon>Agaricomycetidae</taxon>
        <taxon>Agaricales</taxon>
        <taxon>Agaricineae</taxon>
        <taxon>Strophariaceae</taxon>
        <taxon>Pholiota</taxon>
    </lineage>
</organism>
<protein>
    <submittedName>
        <fullName evidence="2">Uncharacterized protein</fullName>
    </submittedName>
</protein>
<accession>A0A9P5YIC6</accession>
<gene>
    <name evidence="2" type="ORF">BDN70DRAFT_939704</name>
</gene>
<dbReference type="AlphaFoldDB" id="A0A9P5YIC6"/>
<dbReference type="Proteomes" id="UP000807469">
    <property type="component" value="Unassembled WGS sequence"/>
</dbReference>
<evidence type="ECO:0000256" key="1">
    <source>
        <dbReference type="SAM" id="MobiDB-lite"/>
    </source>
</evidence>
<dbReference type="EMBL" id="MU155995">
    <property type="protein sequence ID" value="KAF9470447.1"/>
    <property type="molecule type" value="Genomic_DNA"/>
</dbReference>
<feature type="region of interest" description="Disordered" evidence="1">
    <location>
        <begin position="1"/>
        <end position="33"/>
    </location>
</feature>
<name>A0A9P5YIC6_9AGAR</name>